<feature type="domain" description="EamA" evidence="4">
    <location>
        <begin position="9"/>
        <end position="138"/>
    </location>
</feature>
<feature type="transmembrane region" description="Helical" evidence="3">
    <location>
        <begin position="93"/>
        <end position="114"/>
    </location>
</feature>
<protein>
    <submittedName>
        <fullName evidence="5">Transporter</fullName>
    </submittedName>
</protein>
<keyword evidence="6" id="KW-1185">Reference proteome</keyword>
<dbReference type="STRING" id="1547283.A9C19_20380"/>
<keyword evidence="3" id="KW-0812">Transmembrane</keyword>
<dbReference type="SUPFAM" id="SSF103481">
    <property type="entry name" value="Multidrug resistance efflux transporter EmrE"/>
    <property type="match status" value="2"/>
</dbReference>
<dbReference type="Proteomes" id="UP000181936">
    <property type="component" value="Chromosome"/>
</dbReference>
<evidence type="ECO:0000256" key="2">
    <source>
        <dbReference type="ARBA" id="ARBA00007362"/>
    </source>
</evidence>
<accession>A0A1L3MWY8</accession>
<dbReference type="OrthoDB" id="9787117at2"/>
<feature type="transmembrane region" description="Helical" evidence="3">
    <location>
        <begin position="178"/>
        <end position="198"/>
    </location>
</feature>
<evidence type="ECO:0000256" key="3">
    <source>
        <dbReference type="SAM" id="Phobius"/>
    </source>
</evidence>
<dbReference type="RefSeq" id="WP_072581630.1">
    <property type="nucleotide sequence ID" value="NZ_CP016020.1"/>
</dbReference>
<dbReference type="PANTHER" id="PTHR22911:SF79">
    <property type="entry name" value="MOBA-LIKE NTP TRANSFERASE DOMAIN-CONTAINING PROTEIN"/>
    <property type="match status" value="1"/>
</dbReference>
<dbReference type="EMBL" id="CP016020">
    <property type="protein sequence ID" value="APH06838.1"/>
    <property type="molecule type" value="Genomic_DNA"/>
</dbReference>
<feature type="transmembrane region" description="Helical" evidence="3">
    <location>
        <begin position="210"/>
        <end position="228"/>
    </location>
</feature>
<feature type="transmembrane region" description="Helical" evidence="3">
    <location>
        <begin position="123"/>
        <end position="139"/>
    </location>
</feature>
<reference evidence="5 6" key="1">
    <citation type="journal article" date="2016" name="Sci. Rep.">
        <title>Complete genome sequence and transcriptomic analysis of a novel marine strain Bacillus weihaiensis reveals the mechanism of brown algae degradation.</title>
        <authorList>
            <person name="Zhu Y."/>
            <person name="Chen P."/>
            <person name="Bao Y."/>
            <person name="Men Y."/>
            <person name="Zeng Y."/>
            <person name="Yang J."/>
            <person name="Sun J."/>
            <person name="Sun Y."/>
        </authorList>
    </citation>
    <scope>NUCLEOTIDE SEQUENCE [LARGE SCALE GENOMIC DNA]</scope>
    <source>
        <strain evidence="5 6">Alg07</strain>
    </source>
</reference>
<dbReference type="Pfam" id="PF00892">
    <property type="entry name" value="EamA"/>
    <property type="match status" value="2"/>
</dbReference>
<dbReference type="InterPro" id="IPR000620">
    <property type="entry name" value="EamA_dom"/>
</dbReference>
<dbReference type="GO" id="GO:0016020">
    <property type="term" value="C:membrane"/>
    <property type="evidence" value="ECO:0007669"/>
    <property type="project" value="InterPro"/>
</dbReference>
<dbReference type="KEGG" id="bwh:A9C19_20380"/>
<comment type="similarity">
    <text evidence="2">Belongs to the EamA transporter family.</text>
</comment>
<name>A0A1L3MWY8_9BACI</name>
<dbReference type="InterPro" id="IPR037185">
    <property type="entry name" value="EmrE-like"/>
</dbReference>
<evidence type="ECO:0000259" key="4">
    <source>
        <dbReference type="Pfam" id="PF00892"/>
    </source>
</evidence>
<feature type="transmembrane region" description="Helical" evidence="3">
    <location>
        <begin position="240"/>
        <end position="259"/>
    </location>
</feature>
<feature type="transmembrane region" description="Helical" evidence="3">
    <location>
        <begin position="265"/>
        <end position="283"/>
    </location>
</feature>
<dbReference type="AlphaFoldDB" id="A0A1L3MWY8"/>
<feature type="transmembrane region" description="Helical" evidence="3">
    <location>
        <begin position="151"/>
        <end position="171"/>
    </location>
</feature>
<sequence>MNKEKRTPIFVLVAAILWGTTGTAQSFAPELAHPIAIGAARLAIGGFSLMAVVLLTKGMTFKNWPVKQTILAAVCMACYQPLFFSSVKVTGVAIGTVIAIGSAPILSGAIEWAFAKRMPSKKWWGATLLSIAGCILLFLNDGSIQVDPLGVLLALGAGLSFASYTFISAELGKQQSSLVVVAVVFSLSAIILSPFLVIYDMSWIVKPDGVLVSLHLGLITTSLAYYLFAKGLLRVPSSTAVTLSLAEPLTAAMLGIFLLNESMNIVSWVGLFLLIFGIVFLILPMKKIDHTKIKTVNV</sequence>
<feature type="transmembrane region" description="Helical" evidence="3">
    <location>
        <begin position="68"/>
        <end position="87"/>
    </location>
</feature>
<proteinExistence type="inferred from homology"/>
<organism evidence="5 6">
    <name type="scientific">Bacillus weihaiensis</name>
    <dbReference type="NCBI Taxonomy" id="1547283"/>
    <lineage>
        <taxon>Bacteria</taxon>
        <taxon>Bacillati</taxon>
        <taxon>Bacillota</taxon>
        <taxon>Bacilli</taxon>
        <taxon>Bacillales</taxon>
        <taxon>Bacillaceae</taxon>
        <taxon>Bacillus</taxon>
    </lineage>
</organism>
<evidence type="ECO:0000313" key="5">
    <source>
        <dbReference type="EMBL" id="APH06838.1"/>
    </source>
</evidence>
<evidence type="ECO:0000256" key="1">
    <source>
        <dbReference type="ARBA" id="ARBA00004127"/>
    </source>
</evidence>
<evidence type="ECO:0000313" key="6">
    <source>
        <dbReference type="Proteomes" id="UP000181936"/>
    </source>
</evidence>
<feature type="transmembrane region" description="Helical" evidence="3">
    <location>
        <begin position="34"/>
        <end position="56"/>
    </location>
</feature>
<keyword evidence="3" id="KW-0472">Membrane</keyword>
<gene>
    <name evidence="5" type="ORF">A9C19_20380</name>
</gene>
<keyword evidence="3" id="KW-1133">Transmembrane helix</keyword>
<dbReference type="Gene3D" id="1.10.3730.20">
    <property type="match status" value="1"/>
</dbReference>
<dbReference type="PANTHER" id="PTHR22911">
    <property type="entry name" value="ACYL-MALONYL CONDENSING ENZYME-RELATED"/>
    <property type="match status" value="1"/>
</dbReference>
<comment type="subcellular location">
    <subcellularLocation>
        <location evidence="1">Endomembrane system</location>
        <topology evidence="1">Multi-pass membrane protein</topology>
    </subcellularLocation>
</comment>
<feature type="domain" description="EamA" evidence="4">
    <location>
        <begin position="149"/>
        <end position="282"/>
    </location>
</feature>